<reference evidence="3 5" key="1">
    <citation type="submission" date="2015-04" db="EMBL/GenBank/DDBJ databases">
        <title>The draft genome sequence of Roseovarius indicus B108T.</title>
        <authorList>
            <person name="Li G."/>
            <person name="Lai Q."/>
            <person name="Shao Z."/>
            <person name="Yan P."/>
        </authorList>
    </citation>
    <scope>NUCLEOTIDE SEQUENCE [LARGE SCALE GENOMIC DNA]</scope>
    <source>
        <strain evidence="3 5">B108</strain>
    </source>
</reference>
<dbReference type="Pfam" id="PF09935">
    <property type="entry name" value="DUF2167"/>
    <property type="match status" value="1"/>
</dbReference>
<evidence type="ECO:0000256" key="1">
    <source>
        <dbReference type="SAM" id="Phobius"/>
    </source>
</evidence>
<sequence length="286" mass="31508">MIKALLKENLVFLIVSFLAFSSTPALVQAQASDYTPVPFTETLTLSRGSVSPPSPNSFYLGRDDYCEITQSEWGWQSCASIDAFLLGGAPGVDTAIIEKPVSDGYVTYDDWNDADRDEEIAAIETELALSMRSQSEATGQDIHFLGWRAYPTLDQQKNYLYYATDIEWDGERLINITATIFDRRGYVTFSIVPLSSELNEAQIAKMVDDTLAPYSPAPDESYAAFETGDKIAAAGAVGVLATLVGVKYGKTAFAGLAAIALLVLKKAWFLLLFPLIWIKSFFQRKE</sequence>
<dbReference type="PATRIC" id="fig|540747.5.peg.4851"/>
<dbReference type="STRING" id="540747.SAMN04488031_101157"/>
<dbReference type="EMBL" id="CP031598">
    <property type="protein sequence ID" value="QEW27377.1"/>
    <property type="molecule type" value="Genomic_DNA"/>
</dbReference>
<organism evidence="3 5">
    <name type="scientific">Roseovarius indicus</name>
    <dbReference type="NCBI Taxonomy" id="540747"/>
    <lineage>
        <taxon>Bacteria</taxon>
        <taxon>Pseudomonadati</taxon>
        <taxon>Pseudomonadota</taxon>
        <taxon>Alphaproteobacteria</taxon>
        <taxon>Rhodobacterales</taxon>
        <taxon>Roseobacteraceae</taxon>
        <taxon>Roseovarius</taxon>
    </lineage>
</organism>
<evidence type="ECO:0008006" key="7">
    <source>
        <dbReference type="Google" id="ProtNLM"/>
    </source>
</evidence>
<dbReference type="AlphaFoldDB" id="A0A0T5P926"/>
<dbReference type="RefSeq" id="WP_057815716.1">
    <property type="nucleotide sequence ID" value="NZ_CP031598.1"/>
</dbReference>
<dbReference type="InterPro" id="IPR018682">
    <property type="entry name" value="DUF2167_membr"/>
</dbReference>
<dbReference type="Proteomes" id="UP000325785">
    <property type="component" value="Chromosome"/>
</dbReference>
<keyword evidence="5" id="KW-1185">Reference proteome</keyword>
<keyword evidence="1" id="KW-0472">Membrane</keyword>
<feature type="chain" id="PRO_5010437478" description="DUF2167 domain-containing protein" evidence="2">
    <location>
        <begin position="28"/>
        <end position="286"/>
    </location>
</feature>
<accession>A0A0T5P926</accession>
<dbReference type="KEGG" id="rid:RIdsm_03189"/>
<keyword evidence="1" id="KW-0812">Transmembrane</keyword>
<evidence type="ECO:0000313" key="5">
    <source>
        <dbReference type="Proteomes" id="UP000051401"/>
    </source>
</evidence>
<keyword evidence="1" id="KW-1133">Transmembrane helix</keyword>
<name>A0A0T5P926_9RHOB</name>
<evidence type="ECO:0000256" key="2">
    <source>
        <dbReference type="SAM" id="SignalP"/>
    </source>
</evidence>
<reference evidence="4 6" key="2">
    <citation type="submission" date="2018-08" db="EMBL/GenBank/DDBJ databases">
        <title>Genetic Globetrotter - A new plasmid hitch-hiking vast phylogenetic and geographic distances.</title>
        <authorList>
            <person name="Vollmers J."/>
            <person name="Petersen J."/>
        </authorList>
    </citation>
    <scope>NUCLEOTIDE SEQUENCE [LARGE SCALE GENOMIC DNA]</scope>
    <source>
        <strain evidence="4 6">DSM 26383</strain>
    </source>
</reference>
<evidence type="ECO:0000313" key="3">
    <source>
        <dbReference type="EMBL" id="KRS17831.1"/>
    </source>
</evidence>
<evidence type="ECO:0000313" key="4">
    <source>
        <dbReference type="EMBL" id="QEW27377.1"/>
    </source>
</evidence>
<proteinExistence type="predicted"/>
<dbReference type="Proteomes" id="UP000051401">
    <property type="component" value="Unassembled WGS sequence"/>
</dbReference>
<evidence type="ECO:0000313" key="6">
    <source>
        <dbReference type="Proteomes" id="UP000325785"/>
    </source>
</evidence>
<gene>
    <name evidence="4" type="ORF">RIdsm_03189</name>
    <name evidence="3" type="ORF">XM52_09650</name>
</gene>
<protein>
    <recommendedName>
        <fullName evidence="7">DUF2167 domain-containing protein</fullName>
    </recommendedName>
</protein>
<keyword evidence="2" id="KW-0732">Signal</keyword>
<feature type="transmembrane region" description="Helical" evidence="1">
    <location>
        <begin position="252"/>
        <end position="278"/>
    </location>
</feature>
<feature type="signal peptide" evidence="2">
    <location>
        <begin position="1"/>
        <end position="27"/>
    </location>
</feature>
<dbReference type="EMBL" id="LAXI01000005">
    <property type="protein sequence ID" value="KRS17831.1"/>
    <property type="molecule type" value="Genomic_DNA"/>
</dbReference>